<dbReference type="SUPFAM" id="SSF50814">
    <property type="entry name" value="Lipocalins"/>
    <property type="match status" value="1"/>
</dbReference>
<dbReference type="Proteomes" id="UP000269412">
    <property type="component" value="Unassembled WGS sequence"/>
</dbReference>
<proteinExistence type="predicted"/>
<evidence type="ECO:0000313" key="2">
    <source>
        <dbReference type="EMBL" id="RKR15222.1"/>
    </source>
</evidence>
<dbReference type="OrthoDB" id="457594at2"/>
<organism evidence="2 3">
    <name type="scientific">Maribacter vaceletii</name>
    <dbReference type="NCBI Taxonomy" id="1206816"/>
    <lineage>
        <taxon>Bacteria</taxon>
        <taxon>Pseudomonadati</taxon>
        <taxon>Bacteroidota</taxon>
        <taxon>Flavobacteriia</taxon>
        <taxon>Flavobacteriales</taxon>
        <taxon>Flavobacteriaceae</taxon>
        <taxon>Maribacter</taxon>
    </lineage>
</organism>
<dbReference type="InterPro" id="IPR022017">
    <property type="entry name" value="BFA1-like_DUF3598"/>
</dbReference>
<accession>A0A495EEC0</accession>
<name>A0A495EEC0_9FLAO</name>
<dbReference type="Gene3D" id="2.40.128.20">
    <property type="match status" value="1"/>
</dbReference>
<evidence type="ECO:0000259" key="1">
    <source>
        <dbReference type="Pfam" id="PF12204"/>
    </source>
</evidence>
<dbReference type="RefSeq" id="WP_121065116.1">
    <property type="nucleotide sequence ID" value="NZ_RBIQ01000007.1"/>
</dbReference>
<protein>
    <submittedName>
        <fullName evidence="2">Uncharacterized protein DUF3598</fullName>
    </submittedName>
</protein>
<comment type="caution">
    <text evidence="2">The sequence shown here is derived from an EMBL/GenBank/DDBJ whole genome shotgun (WGS) entry which is preliminary data.</text>
</comment>
<keyword evidence="3" id="KW-1185">Reference proteome</keyword>
<evidence type="ECO:0000313" key="3">
    <source>
        <dbReference type="Proteomes" id="UP000269412"/>
    </source>
</evidence>
<feature type="domain" description="DUF3598" evidence="1">
    <location>
        <begin position="7"/>
        <end position="144"/>
    </location>
</feature>
<reference evidence="2 3" key="1">
    <citation type="submission" date="2018-10" db="EMBL/GenBank/DDBJ databases">
        <title>Genomic Encyclopedia of Archaeal and Bacterial Type Strains, Phase II (KMG-II): from individual species to whole genera.</title>
        <authorList>
            <person name="Goeker M."/>
        </authorList>
    </citation>
    <scope>NUCLEOTIDE SEQUENCE [LARGE SCALE GENOMIC DNA]</scope>
    <source>
        <strain evidence="2 3">DSM 25230</strain>
    </source>
</reference>
<gene>
    <name evidence="2" type="ORF">CLV91_1304</name>
</gene>
<dbReference type="Pfam" id="PF12204">
    <property type="entry name" value="DUF3598_N"/>
    <property type="match status" value="1"/>
</dbReference>
<dbReference type="EMBL" id="RBIQ01000007">
    <property type="protein sequence ID" value="RKR15222.1"/>
    <property type="molecule type" value="Genomic_DNA"/>
</dbReference>
<sequence>MKNYELKLFPKHTGIWEGTYRRIGADGILIDQWKSRLTIRFLPDGRYHQVNQYFWEDGFEECLDFGINSFNDKGELIFENPRLSGKAWETGRSVVLIWDYKHRPGMTLFEQIDLIGNDDHRIRVWKWSEKDTFNGVTMIEERKVATEEEIDPQFWVDLPNKRTNGQASRSDS</sequence>
<dbReference type="AlphaFoldDB" id="A0A495EEC0"/>
<dbReference type="InterPro" id="IPR012674">
    <property type="entry name" value="Calycin"/>
</dbReference>